<evidence type="ECO:0000256" key="1">
    <source>
        <dbReference type="SAM" id="MobiDB-lite"/>
    </source>
</evidence>
<dbReference type="GO" id="GO:0005770">
    <property type="term" value="C:late endosome"/>
    <property type="evidence" value="ECO:0007669"/>
    <property type="project" value="TreeGrafter"/>
</dbReference>
<dbReference type="OrthoDB" id="244107at2759"/>
<protein>
    <recommendedName>
        <fullName evidence="4">RING-type domain-containing protein</fullName>
    </recommendedName>
</protein>
<dbReference type="GO" id="GO:0009267">
    <property type="term" value="P:cellular response to starvation"/>
    <property type="evidence" value="ECO:0007669"/>
    <property type="project" value="TreeGrafter"/>
</dbReference>
<organism evidence="2 3">
    <name type="scientific">Syncephalis pseudoplumigaleata</name>
    <dbReference type="NCBI Taxonomy" id="1712513"/>
    <lineage>
        <taxon>Eukaryota</taxon>
        <taxon>Fungi</taxon>
        <taxon>Fungi incertae sedis</taxon>
        <taxon>Zoopagomycota</taxon>
        <taxon>Zoopagomycotina</taxon>
        <taxon>Zoopagomycetes</taxon>
        <taxon>Zoopagales</taxon>
        <taxon>Piptocephalidaceae</taxon>
        <taxon>Syncephalis</taxon>
    </lineage>
</organism>
<feature type="region of interest" description="Disordered" evidence="1">
    <location>
        <begin position="148"/>
        <end position="181"/>
    </location>
</feature>
<accession>A0A4P9Z230</accession>
<dbReference type="PANTHER" id="PTHR12616">
    <property type="entry name" value="VACUOLAR PROTEIN SORTING VPS41"/>
    <property type="match status" value="1"/>
</dbReference>
<dbReference type="GO" id="GO:0016236">
    <property type="term" value="P:macroautophagy"/>
    <property type="evidence" value="ECO:0007669"/>
    <property type="project" value="TreeGrafter"/>
</dbReference>
<dbReference type="PANTHER" id="PTHR12616:SF1">
    <property type="entry name" value="VACUOLAR PROTEIN SORTING-ASSOCIATED PROTEIN 41 HOMOLOG"/>
    <property type="match status" value="1"/>
</dbReference>
<dbReference type="AlphaFoldDB" id="A0A4P9Z230"/>
<gene>
    <name evidence="2" type="ORF">SYNPS1DRAFT_28766</name>
</gene>
<evidence type="ECO:0000313" key="3">
    <source>
        <dbReference type="Proteomes" id="UP000278143"/>
    </source>
</evidence>
<name>A0A4P9Z230_9FUNG</name>
<dbReference type="GO" id="GO:0034058">
    <property type="term" value="P:endosomal vesicle fusion"/>
    <property type="evidence" value="ECO:0007669"/>
    <property type="project" value="TreeGrafter"/>
</dbReference>
<dbReference type="EMBL" id="KZ989724">
    <property type="protein sequence ID" value="RKP25500.1"/>
    <property type="molecule type" value="Genomic_DNA"/>
</dbReference>
<evidence type="ECO:0008006" key="4">
    <source>
        <dbReference type="Google" id="ProtNLM"/>
    </source>
</evidence>
<evidence type="ECO:0000313" key="2">
    <source>
        <dbReference type="EMBL" id="RKP25500.1"/>
    </source>
</evidence>
<dbReference type="InterPro" id="IPR045111">
    <property type="entry name" value="Vps41/Vps8"/>
</dbReference>
<sequence length="181" mass="19376">MDKPVFIKGLLDGVGSHVEPLKLVGLIPEGMEIPGLKDGLTKILQDFALQASLQEDCSKILASHIIDLGYQQLSAQRQGRSCSHSMVNVLFFCGHAFHEFCLFDSSSYLADVPLSLPNGGVSHKADAVLGLALSHPMHCPQCTTTTLDGPEQAALHGSPMTPTPSQAPLHQLPPVEQLDMS</sequence>
<dbReference type="Proteomes" id="UP000278143">
    <property type="component" value="Unassembled WGS sequence"/>
</dbReference>
<proteinExistence type="predicted"/>
<dbReference type="GO" id="GO:0030897">
    <property type="term" value="C:HOPS complex"/>
    <property type="evidence" value="ECO:0007669"/>
    <property type="project" value="TreeGrafter"/>
</dbReference>
<keyword evidence="3" id="KW-1185">Reference proteome</keyword>
<reference evidence="3" key="1">
    <citation type="journal article" date="2018" name="Nat. Microbiol.">
        <title>Leveraging single-cell genomics to expand the fungal tree of life.</title>
        <authorList>
            <person name="Ahrendt S.R."/>
            <person name="Quandt C.A."/>
            <person name="Ciobanu D."/>
            <person name="Clum A."/>
            <person name="Salamov A."/>
            <person name="Andreopoulos B."/>
            <person name="Cheng J.F."/>
            <person name="Woyke T."/>
            <person name="Pelin A."/>
            <person name="Henrissat B."/>
            <person name="Reynolds N.K."/>
            <person name="Benny G.L."/>
            <person name="Smith M.E."/>
            <person name="James T.Y."/>
            <person name="Grigoriev I.V."/>
        </authorList>
    </citation>
    <scope>NUCLEOTIDE SEQUENCE [LARGE SCALE GENOMIC DNA]</scope>
    <source>
        <strain evidence="3">Benny S71-1</strain>
    </source>
</reference>
<dbReference type="GO" id="GO:0006623">
    <property type="term" value="P:protein targeting to vacuole"/>
    <property type="evidence" value="ECO:0007669"/>
    <property type="project" value="InterPro"/>
</dbReference>